<dbReference type="STRING" id="520762.AN619_25100"/>
<keyword evidence="1" id="KW-1133">Transmembrane helix</keyword>
<sequence length="226" mass="25311">MIYRRKYHRKKGNLKAFMTIVITFLLVIYSFLFVDQKIKPAVLAIAEVKAREIATRAINESVNAKVSDDIKYQDLIFIRTDGEGNVTMMQANTMMMNKLASEVALSVQDNIKNIRASSVKVPLGNVFGSQLLAQYGPKININVTPIGMVNVDFKTEFEQSGINQTRHKIYLIVKTQVKIIVPFSSNTTAVETSVPIAETIIVGKVPQNYIFVPKDQMLNVAPTEIN</sequence>
<dbReference type="AlphaFoldDB" id="A0A140L0W7"/>
<keyword evidence="1" id="KW-0472">Membrane</keyword>
<protein>
    <submittedName>
        <fullName evidence="2">Sporulation protein YunB</fullName>
    </submittedName>
</protein>
<evidence type="ECO:0000313" key="2">
    <source>
        <dbReference type="EMBL" id="KXG74192.1"/>
    </source>
</evidence>
<dbReference type="EMBL" id="LOEE01000061">
    <property type="protein sequence ID" value="KXG74192.1"/>
    <property type="molecule type" value="Genomic_DNA"/>
</dbReference>
<dbReference type="NCBIfam" id="TIGR02832">
    <property type="entry name" value="spo_yunB"/>
    <property type="match status" value="1"/>
</dbReference>
<dbReference type="RefSeq" id="WP_242867402.1">
    <property type="nucleotide sequence ID" value="NZ_LOEE01000061.1"/>
</dbReference>
<organism evidence="2 3">
    <name type="scientific">Thermotalea metallivorans</name>
    <dbReference type="NCBI Taxonomy" id="520762"/>
    <lineage>
        <taxon>Bacteria</taxon>
        <taxon>Bacillati</taxon>
        <taxon>Bacillota</taxon>
        <taxon>Clostridia</taxon>
        <taxon>Peptostreptococcales</taxon>
        <taxon>Thermotaleaceae</taxon>
        <taxon>Thermotalea</taxon>
    </lineage>
</organism>
<dbReference type="Proteomes" id="UP000070456">
    <property type="component" value="Unassembled WGS sequence"/>
</dbReference>
<dbReference type="PATRIC" id="fig|520762.4.peg.2789"/>
<proteinExistence type="predicted"/>
<dbReference type="PIRSF" id="PIRSF021383">
    <property type="entry name" value="YunB"/>
    <property type="match status" value="1"/>
</dbReference>
<comment type="caution">
    <text evidence="2">The sequence shown here is derived from an EMBL/GenBank/DDBJ whole genome shotgun (WGS) entry which is preliminary data.</text>
</comment>
<keyword evidence="1" id="KW-0812">Transmembrane</keyword>
<feature type="transmembrane region" description="Helical" evidence="1">
    <location>
        <begin position="12"/>
        <end position="34"/>
    </location>
</feature>
<dbReference type="Pfam" id="PF09560">
    <property type="entry name" value="Spore_YunB"/>
    <property type="match status" value="1"/>
</dbReference>
<name>A0A140L0W7_9FIRM</name>
<dbReference type="InterPro" id="IPR014197">
    <property type="entry name" value="Sporulation_prot_YunB"/>
</dbReference>
<keyword evidence="3" id="KW-1185">Reference proteome</keyword>
<evidence type="ECO:0000256" key="1">
    <source>
        <dbReference type="SAM" id="Phobius"/>
    </source>
</evidence>
<evidence type="ECO:0000313" key="3">
    <source>
        <dbReference type="Proteomes" id="UP000070456"/>
    </source>
</evidence>
<gene>
    <name evidence="2" type="primary">yunB</name>
    <name evidence="2" type="ORF">AN619_25100</name>
</gene>
<reference evidence="2 3" key="1">
    <citation type="submission" date="2015-12" db="EMBL/GenBank/DDBJ databases">
        <title>Draft genome sequence of the thermoanaerobe Thermotalea metallivorans, an isolate from the runoff channel of the Great Artesian Basin, Australia.</title>
        <authorList>
            <person name="Patel B.K."/>
        </authorList>
    </citation>
    <scope>NUCLEOTIDE SEQUENCE [LARGE SCALE GENOMIC DNA]</scope>
    <source>
        <strain evidence="2 3">B2-1</strain>
    </source>
</reference>
<accession>A0A140L0W7</accession>